<dbReference type="InterPro" id="IPR038610">
    <property type="entry name" value="FliK-like_C_sf"/>
</dbReference>
<sequence>MPALPHALAPQSSPLTALAPASGSVESRDAPRNASGDAPTQSFEDAVQQQSEPEQDRPQSDDVTIDAKGEKSELIPIAETDDIGSQRPPTDVDPEVFPISQHRLHVDVAPDMSAAEQLDVEMNTPEAEAVLTLTNSDFRQATVPTAGLGSAPATITPDLQTIQYGSGTNQTAAPIAIAIPIEPAAALVTTDAVATANITAPSVVTADAPLPTAIPLIGDSGTASGAPASTLAVAANISAAAAAPDDVPVAPLVSRQAPTIDPDQPVPTRIAEQAVDASDRAALVKTPIVGSDPFRTADLAALPTATTMAGDSTTPLKSLPAIPITPAVTPLAGMSDRLAATILHSTQMNVPVTLDKIPQAVVTVALTARSATLQIDPPELGRIQLDYQFDVQGRTVVTLTPETDAARAALAERMSSITASLQAQAGGEIDVKLGSSQDFGAERGDAANSDMGEGGQQSADTSGGVTEGHQSTNDRALVELQRFAQAAANGDSTRLHILV</sequence>
<feature type="region of interest" description="Disordered" evidence="1">
    <location>
        <begin position="1"/>
        <end position="92"/>
    </location>
</feature>
<dbReference type="InterPro" id="IPR021136">
    <property type="entry name" value="Flagellar_hook_control-like_C"/>
</dbReference>
<comment type="caution">
    <text evidence="3">The sequence shown here is derived from an EMBL/GenBank/DDBJ whole genome shotgun (WGS) entry which is preliminary data.</text>
</comment>
<dbReference type="Pfam" id="PF02120">
    <property type="entry name" value="Flg_hook"/>
    <property type="match status" value="1"/>
</dbReference>
<feature type="region of interest" description="Disordered" evidence="1">
    <location>
        <begin position="438"/>
        <end position="471"/>
    </location>
</feature>
<gene>
    <name evidence="3" type="ORF">GCM10007853_22280</name>
</gene>
<feature type="domain" description="Flagellar hook-length control protein-like C-terminal" evidence="2">
    <location>
        <begin position="368"/>
        <end position="436"/>
    </location>
</feature>
<feature type="compositionally biased region" description="Polar residues" evidence="1">
    <location>
        <begin position="456"/>
        <end position="471"/>
    </location>
</feature>
<dbReference type="EMBL" id="BSNK01000002">
    <property type="protein sequence ID" value="GLQ24354.1"/>
    <property type="molecule type" value="Genomic_DNA"/>
</dbReference>
<keyword evidence="4" id="KW-1185">Reference proteome</keyword>
<reference evidence="3" key="2">
    <citation type="submission" date="2023-01" db="EMBL/GenBank/DDBJ databases">
        <title>Draft genome sequence of Algimonas ampicilliniresistens strain NBRC 108219.</title>
        <authorList>
            <person name="Sun Q."/>
            <person name="Mori K."/>
        </authorList>
    </citation>
    <scope>NUCLEOTIDE SEQUENCE</scope>
    <source>
        <strain evidence="3">NBRC 108219</strain>
    </source>
</reference>
<evidence type="ECO:0000256" key="1">
    <source>
        <dbReference type="SAM" id="MobiDB-lite"/>
    </source>
</evidence>
<proteinExistence type="predicted"/>
<evidence type="ECO:0000313" key="3">
    <source>
        <dbReference type="EMBL" id="GLQ24354.1"/>
    </source>
</evidence>
<dbReference type="Proteomes" id="UP001161391">
    <property type="component" value="Unassembled WGS sequence"/>
</dbReference>
<name>A0ABQ5VBI5_9PROT</name>
<organism evidence="3 4">
    <name type="scientific">Algimonas ampicilliniresistens</name>
    <dbReference type="NCBI Taxonomy" id="1298735"/>
    <lineage>
        <taxon>Bacteria</taxon>
        <taxon>Pseudomonadati</taxon>
        <taxon>Pseudomonadota</taxon>
        <taxon>Alphaproteobacteria</taxon>
        <taxon>Maricaulales</taxon>
        <taxon>Robiginitomaculaceae</taxon>
        <taxon>Algimonas</taxon>
    </lineage>
</organism>
<dbReference type="RefSeq" id="WP_284390663.1">
    <property type="nucleotide sequence ID" value="NZ_BSNK01000002.1"/>
</dbReference>
<dbReference type="Gene3D" id="3.30.750.140">
    <property type="match status" value="1"/>
</dbReference>
<protein>
    <recommendedName>
        <fullName evidence="2">Flagellar hook-length control protein-like C-terminal domain-containing protein</fullName>
    </recommendedName>
</protein>
<evidence type="ECO:0000313" key="4">
    <source>
        <dbReference type="Proteomes" id="UP001161391"/>
    </source>
</evidence>
<evidence type="ECO:0000259" key="2">
    <source>
        <dbReference type="Pfam" id="PF02120"/>
    </source>
</evidence>
<feature type="compositionally biased region" description="Basic and acidic residues" evidence="1">
    <location>
        <begin position="54"/>
        <end position="73"/>
    </location>
</feature>
<accession>A0ABQ5VBI5</accession>
<reference evidence="3" key="1">
    <citation type="journal article" date="2014" name="Int. J. Syst. Evol. Microbiol.">
        <title>Complete genome of a new Firmicutes species belonging to the dominant human colonic microbiota ('Ruminococcus bicirculans') reveals two chromosomes and a selective capacity to utilize plant glucans.</title>
        <authorList>
            <consortium name="NISC Comparative Sequencing Program"/>
            <person name="Wegmann U."/>
            <person name="Louis P."/>
            <person name="Goesmann A."/>
            <person name="Henrissat B."/>
            <person name="Duncan S.H."/>
            <person name="Flint H.J."/>
        </authorList>
    </citation>
    <scope>NUCLEOTIDE SEQUENCE</scope>
    <source>
        <strain evidence="3">NBRC 108219</strain>
    </source>
</reference>
<feature type="compositionally biased region" description="Polar residues" evidence="1">
    <location>
        <begin position="38"/>
        <end position="52"/>
    </location>
</feature>